<dbReference type="PANTHER" id="PTHR46577">
    <property type="entry name" value="HTH-TYPE TRANSCRIPTIONAL REGULATORY PROTEIN GABR"/>
    <property type="match status" value="1"/>
</dbReference>
<dbReference type="InterPro" id="IPR015424">
    <property type="entry name" value="PyrdxlP-dep_Trfase"/>
</dbReference>
<dbReference type="KEGG" id="byl:A4V09_06335"/>
<dbReference type="AlphaFoldDB" id="A0A1C7IA70"/>
<evidence type="ECO:0000313" key="13">
    <source>
        <dbReference type="Proteomes" id="UP000092574"/>
    </source>
</evidence>
<evidence type="ECO:0000256" key="9">
    <source>
        <dbReference type="ARBA" id="ARBA00023125"/>
    </source>
</evidence>
<keyword evidence="7" id="KW-0663">Pyridoxal phosphate</keyword>
<dbReference type="GO" id="GO:0030170">
    <property type="term" value="F:pyridoxal phosphate binding"/>
    <property type="evidence" value="ECO:0007669"/>
    <property type="project" value="InterPro"/>
</dbReference>
<reference evidence="12" key="1">
    <citation type="submission" date="2017-04" db="EMBL/GenBank/DDBJ databases">
        <title>Complete Genome Sequences of Twelve Strains of a Stable Defined Moderately Diverse Mouse Microbiota 2 (sDMDMm2).</title>
        <authorList>
            <person name="Uchimura Y."/>
            <person name="Wyss M."/>
            <person name="Brugiroux S."/>
            <person name="Limenitakis J.P."/>
            <person name="Stecher B."/>
            <person name="McCoy K.D."/>
            <person name="Macpherson A.J."/>
        </authorList>
    </citation>
    <scope>NUCLEOTIDE SEQUENCE</scope>
    <source>
        <strain evidence="12">YL58</strain>
    </source>
</reference>
<dbReference type="PROSITE" id="PS50949">
    <property type="entry name" value="HTH_GNTR"/>
    <property type="match status" value="1"/>
</dbReference>
<evidence type="ECO:0000256" key="1">
    <source>
        <dbReference type="ARBA" id="ARBA00001933"/>
    </source>
</evidence>
<proteinExistence type="inferred from homology"/>
<keyword evidence="9" id="KW-0238">DNA-binding</keyword>
<organism evidence="12 13">
    <name type="scientific">Blautia pseudococcoides</name>
    <dbReference type="NCBI Taxonomy" id="1796616"/>
    <lineage>
        <taxon>Bacteria</taxon>
        <taxon>Bacillati</taxon>
        <taxon>Bacillota</taxon>
        <taxon>Clostridia</taxon>
        <taxon>Lachnospirales</taxon>
        <taxon>Lachnospiraceae</taxon>
        <taxon>Blautia</taxon>
    </lineage>
</organism>
<comment type="subunit">
    <text evidence="4">Homodimer.</text>
</comment>
<evidence type="ECO:0000256" key="3">
    <source>
        <dbReference type="ARBA" id="ARBA00007441"/>
    </source>
</evidence>
<evidence type="ECO:0000313" key="12">
    <source>
        <dbReference type="EMBL" id="ANU75419.1"/>
    </source>
</evidence>
<keyword evidence="5" id="KW-0032">Aminotransferase</keyword>
<dbReference type="SUPFAM" id="SSF53383">
    <property type="entry name" value="PLP-dependent transferases"/>
    <property type="match status" value="1"/>
</dbReference>
<dbReference type="InterPro" id="IPR036390">
    <property type="entry name" value="WH_DNA-bd_sf"/>
</dbReference>
<dbReference type="Pfam" id="PF00155">
    <property type="entry name" value="Aminotran_1_2"/>
    <property type="match status" value="1"/>
</dbReference>
<dbReference type="Gene3D" id="3.40.640.10">
    <property type="entry name" value="Type I PLP-dependent aspartate aminotransferase-like (Major domain)"/>
    <property type="match status" value="1"/>
</dbReference>
<accession>A0A1C7IA70</accession>
<dbReference type="PANTHER" id="PTHR46577:SF2">
    <property type="entry name" value="TRANSCRIPTIONAL REGULATORY PROTEIN"/>
    <property type="match status" value="1"/>
</dbReference>
<gene>
    <name evidence="12" type="ORF">A4V09_06335</name>
</gene>
<dbReference type="Pfam" id="PF00392">
    <property type="entry name" value="GntR"/>
    <property type="match status" value="1"/>
</dbReference>
<comment type="similarity">
    <text evidence="3">Belongs to the class-I pyridoxal-phosphate-dependent aminotransferase family.</text>
</comment>
<dbReference type="InterPro" id="IPR000524">
    <property type="entry name" value="Tscrpt_reg_HTH_GntR"/>
</dbReference>
<dbReference type="Gene3D" id="3.90.1150.10">
    <property type="entry name" value="Aspartate Aminotransferase, domain 1"/>
    <property type="match status" value="1"/>
</dbReference>
<dbReference type="GO" id="GO:0003677">
    <property type="term" value="F:DNA binding"/>
    <property type="evidence" value="ECO:0007669"/>
    <property type="project" value="UniProtKB-KW"/>
</dbReference>
<keyword evidence="10" id="KW-0804">Transcription</keyword>
<dbReference type="PRINTS" id="PR00035">
    <property type="entry name" value="HTHGNTR"/>
</dbReference>
<keyword evidence="13" id="KW-1185">Reference proteome</keyword>
<dbReference type="GO" id="GO:0008483">
    <property type="term" value="F:transaminase activity"/>
    <property type="evidence" value="ECO:0007669"/>
    <property type="project" value="UniProtKB-KW"/>
</dbReference>
<dbReference type="CDD" id="cd07377">
    <property type="entry name" value="WHTH_GntR"/>
    <property type="match status" value="1"/>
</dbReference>
<dbReference type="InterPro" id="IPR036388">
    <property type="entry name" value="WH-like_DNA-bd_sf"/>
</dbReference>
<dbReference type="SMART" id="SM00345">
    <property type="entry name" value="HTH_GNTR"/>
    <property type="match status" value="1"/>
</dbReference>
<keyword evidence="8" id="KW-0805">Transcription regulation</keyword>
<dbReference type="STRING" id="1796616.A4V09_06335"/>
<evidence type="ECO:0000256" key="2">
    <source>
        <dbReference type="ARBA" id="ARBA00005384"/>
    </source>
</evidence>
<protein>
    <submittedName>
        <fullName evidence="12">Transcriptional regulator</fullName>
    </submittedName>
</protein>
<evidence type="ECO:0000256" key="8">
    <source>
        <dbReference type="ARBA" id="ARBA00023015"/>
    </source>
</evidence>
<keyword evidence="6" id="KW-0808">Transferase</keyword>
<sequence length="503" mass="56995">MRIQIDKSIKTPLYKQIAEQIQSQIISGEIPDGFQFPSERQLADTLGVNRTTVLNAYKELKADGLLTSHVGRGTIAVKETAPAVRKTESRKEPMWEYLFSDYLKNRDTFDVNKYLEMANQKDVISFAAGIASFENPPIQAFKGMEHDLLSNPKGLLVSPVAGFSSLRKVMASYMQKRSCFCHPSEIMIVSGSQEGIDLAARAFVNPGDIVLIEEPSFFPAIQSFRAMGARLMAVPMENDGMDMKILEQLLIRYHPKLIYTMPTYHNPCGVCMSTAKRVRLLELAGKYAIPILEDDPYSELSFEGQTTAPLKTMDKNGNVIYLSSFSKTIYPGLRLGWICADKKLIHHFSSIRQLVDLHSCCISQQIVERFIVNGEMEKYVEFIRREYRERRDMMVDALKQYAPFELSFAIPDGGYYLWCRLPDGLSADLLASQAAKNGVAILPGMPAYLTKQKGENYIRLNFTFPPKDKIVYGIKILCDVIRKLLMAHQEDEPWHDNEINPIL</sequence>
<dbReference type="SUPFAM" id="SSF46785">
    <property type="entry name" value="Winged helix' DNA-binding domain"/>
    <property type="match status" value="1"/>
</dbReference>
<evidence type="ECO:0000256" key="4">
    <source>
        <dbReference type="ARBA" id="ARBA00011738"/>
    </source>
</evidence>
<comment type="similarity">
    <text evidence="2">In the C-terminal section; belongs to the class-I pyridoxal-phosphate-dependent aminotransferase family.</text>
</comment>
<dbReference type="EMBL" id="CP015405">
    <property type="protein sequence ID" value="ANU75419.1"/>
    <property type="molecule type" value="Genomic_DNA"/>
</dbReference>
<dbReference type="InterPro" id="IPR051446">
    <property type="entry name" value="HTH_trans_reg/aminotransferase"/>
</dbReference>
<dbReference type="OrthoDB" id="9802328at2"/>
<dbReference type="Gene3D" id="1.10.10.10">
    <property type="entry name" value="Winged helix-like DNA-binding domain superfamily/Winged helix DNA-binding domain"/>
    <property type="match status" value="1"/>
</dbReference>
<evidence type="ECO:0000256" key="5">
    <source>
        <dbReference type="ARBA" id="ARBA00022576"/>
    </source>
</evidence>
<evidence type="ECO:0000256" key="7">
    <source>
        <dbReference type="ARBA" id="ARBA00022898"/>
    </source>
</evidence>
<name>A0A1C7IA70_9FIRM</name>
<dbReference type="InterPro" id="IPR004839">
    <property type="entry name" value="Aminotransferase_I/II_large"/>
</dbReference>
<dbReference type="Proteomes" id="UP000092574">
    <property type="component" value="Chromosome"/>
</dbReference>
<dbReference type="GO" id="GO:0003700">
    <property type="term" value="F:DNA-binding transcription factor activity"/>
    <property type="evidence" value="ECO:0007669"/>
    <property type="project" value="InterPro"/>
</dbReference>
<dbReference type="InterPro" id="IPR015421">
    <property type="entry name" value="PyrdxlP-dep_Trfase_major"/>
</dbReference>
<dbReference type="InterPro" id="IPR015422">
    <property type="entry name" value="PyrdxlP-dep_Trfase_small"/>
</dbReference>
<evidence type="ECO:0000256" key="6">
    <source>
        <dbReference type="ARBA" id="ARBA00022679"/>
    </source>
</evidence>
<evidence type="ECO:0000259" key="11">
    <source>
        <dbReference type="PROSITE" id="PS50949"/>
    </source>
</evidence>
<dbReference type="CDD" id="cd00609">
    <property type="entry name" value="AAT_like"/>
    <property type="match status" value="1"/>
</dbReference>
<feature type="domain" description="HTH gntR-type" evidence="11">
    <location>
        <begin position="11"/>
        <end position="79"/>
    </location>
</feature>
<dbReference type="FunFam" id="3.40.640.10:FF:000053">
    <property type="entry name" value="Aminotransferase, class I"/>
    <property type="match status" value="1"/>
</dbReference>
<comment type="cofactor">
    <cofactor evidence="1">
        <name>pyridoxal 5'-phosphate</name>
        <dbReference type="ChEBI" id="CHEBI:597326"/>
    </cofactor>
</comment>
<dbReference type="RefSeq" id="WP_065541622.1">
    <property type="nucleotide sequence ID" value="NZ_CP015405.2"/>
</dbReference>
<evidence type="ECO:0000256" key="10">
    <source>
        <dbReference type="ARBA" id="ARBA00023163"/>
    </source>
</evidence>